<dbReference type="AlphaFoldDB" id="A0A523W3T1"/>
<accession>A0A523W3T1</accession>
<comment type="caution">
    <text evidence="2">The sequence shown here is derived from an EMBL/GenBank/DDBJ whole genome shotgun (WGS) entry which is preliminary data.</text>
</comment>
<dbReference type="Proteomes" id="UP000319130">
    <property type="component" value="Unassembled WGS sequence"/>
</dbReference>
<proteinExistence type="predicted"/>
<organism evidence="2 3">
    <name type="scientific">Aerophobetes bacterium</name>
    <dbReference type="NCBI Taxonomy" id="2030807"/>
    <lineage>
        <taxon>Bacteria</taxon>
        <taxon>Candidatus Aerophobota</taxon>
    </lineage>
</organism>
<dbReference type="Pfam" id="PF07238">
    <property type="entry name" value="PilZ"/>
    <property type="match status" value="1"/>
</dbReference>
<evidence type="ECO:0000313" key="2">
    <source>
        <dbReference type="EMBL" id="TET61667.1"/>
    </source>
</evidence>
<evidence type="ECO:0000259" key="1">
    <source>
        <dbReference type="Pfam" id="PF07238"/>
    </source>
</evidence>
<dbReference type="EMBL" id="SOIZ01000236">
    <property type="protein sequence ID" value="TET61667.1"/>
    <property type="molecule type" value="Genomic_DNA"/>
</dbReference>
<protein>
    <submittedName>
        <fullName evidence="2">PilZ domain-containing protein</fullName>
    </submittedName>
</protein>
<name>A0A523W3T1_UNCAE</name>
<reference evidence="2 3" key="1">
    <citation type="submission" date="2019-03" db="EMBL/GenBank/DDBJ databases">
        <title>Metabolic potential of uncultured bacteria and archaea associated with petroleum seepage in deep-sea sediments.</title>
        <authorList>
            <person name="Dong X."/>
            <person name="Hubert C."/>
        </authorList>
    </citation>
    <scope>NUCLEOTIDE SEQUENCE [LARGE SCALE GENOMIC DNA]</scope>
    <source>
        <strain evidence="2">E29_bin52</strain>
    </source>
</reference>
<gene>
    <name evidence="2" type="ORF">E3J48_05420</name>
</gene>
<dbReference type="GO" id="GO:0035438">
    <property type="term" value="F:cyclic-di-GMP binding"/>
    <property type="evidence" value="ECO:0007669"/>
    <property type="project" value="InterPro"/>
</dbReference>
<feature type="domain" description="PilZ" evidence="1">
    <location>
        <begin position="33"/>
        <end position="127"/>
    </location>
</feature>
<dbReference type="InterPro" id="IPR009875">
    <property type="entry name" value="PilZ_domain"/>
</dbReference>
<evidence type="ECO:0000313" key="3">
    <source>
        <dbReference type="Proteomes" id="UP000319130"/>
    </source>
</evidence>
<dbReference type="SUPFAM" id="SSF141371">
    <property type="entry name" value="PilZ domain-like"/>
    <property type="match status" value="1"/>
</dbReference>
<sequence length="142" mass="16639">MNESSVTELIEKMSEDEQLTLFKALEEKLFRVKRKHEREPFFMVVDYSVEDRFYKSYIQNISAGGVFIKTRMPFKAGQEALLTFPLADYQKYIKITGEIVRVTPQGIGVKFKMVNQDQEAMIKSLLEFLEWLTSTRIVEDKP</sequence>
<dbReference type="Gene3D" id="2.40.10.220">
    <property type="entry name" value="predicted glycosyltransferase like domains"/>
    <property type="match status" value="1"/>
</dbReference>